<dbReference type="Proteomes" id="UP000279271">
    <property type="component" value="Unassembled WGS sequence"/>
</dbReference>
<evidence type="ECO:0000313" key="4">
    <source>
        <dbReference type="Proteomes" id="UP000028924"/>
    </source>
</evidence>
<reference evidence="3" key="4">
    <citation type="submission" date="2018-11" db="EMBL/GenBank/DDBJ databases">
        <title>Characterization of plant carbon substrate utilization by Auxenochlorella protothecoides.</title>
        <authorList>
            <person name="Vogler B.W."/>
            <person name="Starkenburg S.R."/>
            <person name="Sudasinghe N."/>
            <person name="Schambach J.Y."/>
            <person name="Rollin J.A."/>
            <person name="Pattathil S."/>
            <person name="Barry A.N."/>
        </authorList>
    </citation>
    <scope>NUCLEOTIDE SEQUENCE [LARGE SCALE GENOMIC DNA]</scope>
    <source>
        <strain evidence="3">UTEX 25</strain>
    </source>
</reference>
<accession>A0A087SA21</accession>
<proteinExistence type="predicted"/>
<evidence type="ECO:0000256" key="1">
    <source>
        <dbReference type="SAM" id="MobiDB-lite"/>
    </source>
</evidence>
<protein>
    <submittedName>
        <fullName evidence="2">Uncharacterized protein</fullName>
    </submittedName>
</protein>
<organism evidence="2 4">
    <name type="scientific">Auxenochlorella protothecoides</name>
    <name type="common">Green microalga</name>
    <name type="synonym">Chlorella protothecoides</name>
    <dbReference type="NCBI Taxonomy" id="3075"/>
    <lineage>
        <taxon>Eukaryota</taxon>
        <taxon>Viridiplantae</taxon>
        <taxon>Chlorophyta</taxon>
        <taxon>core chlorophytes</taxon>
        <taxon>Trebouxiophyceae</taxon>
        <taxon>Chlorellales</taxon>
        <taxon>Chlorellaceae</taxon>
        <taxon>Auxenochlorella</taxon>
    </lineage>
</organism>
<keyword evidence="4" id="KW-1185">Reference proteome</keyword>
<dbReference type="EMBL" id="QOKY01000126">
    <property type="protein sequence ID" value="RMZ57615.1"/>
    <property type="molecule type" value="Genomic_DNA"/>
</dbReference>
<dbReference type="EMBL" id="KL662078">
    <property type="protein sequence ID" value="KFM22575.1"/>
    <property type="molecule type" value="Genomic_DNA"/>
</dbReference>
<dbReference type="AlphaFoldDB" id="A0A087SA21"/>
<dbReference type="RefSeq" id="XP_011395431.1">
    <property type="nucleotide sequence ID" value="XM_011397129.1"/>
</dbReference>
<dbReference type="KEGG" id="apro:F751_4219"/>
<reference evidence="5" key="2">
    <citation type="journal article" date="2018" name="Algal Res.">
        <title>Characterization of plant carbon substrate utilization by Auxenochlorella protothecoides.</title>
        <authorList>
            <person name="Vogler B.W."/>
            <person name="Starkenburg S.R."/>
            <person name="Sudasinghe N."/>
            <person name="Schambach J.Y."/>
            <person name="Rollin J.A."/>
            <person name="Pattathil S."/>
            <person name="Barry A.N."/>
        </authorList>
    </citation>
    <scope>NUCLEOTIDE SEQUENCE [LARGE SCALE GENOMIC DNA]</scope>
    <source>
        <strain evidence="5">UTEX 25</strain>
    </source>
</reference>
<evidence type="ECO:0000313" key="5">
    <source>
        <dbReference type="Proteomes" id="UP000279271"/>
    </source>
</evidence>
<evidence type="ECO:0000313" key="3">
    <source>
        <dbReference type="EMBL" id="RMZ57615.1"/>
    </source>
</evidence>
<gene>
    <name evidence="3" type="ORF">APUTEX25_001815</name>
    <name evidence="2" type="ORF">F751_4219</name>
</gene>
<name>A0A087SA21_AUXPR</name>
<reference evidence="2 4" key="1">
    <citation type="journal article" date="2014" name="BMC Genomics">
        <title>Oil accumulation mechanisms of the oleaginous microalga Chlorella protothecoides revealed through its genome, transcriptomes, and proteomes.</title>
        <authorList>
            <person name="Gao C."/>
            <person name="Wang Y."/>
            <person name="Shen Y."/>
            <person name="Yan D."/>
            <person name="He X."/>
            <person name="Dai J."/>
            <person name="Wu Q."/>
        </authorList>
    </citation>
    <scope>NUCLEOTIDE SEQUENCE [LARGE SCALE GENOMIC DNA]</scope>
    <source>
        <strain evidence="2 4">0710</strain>
    </source>
</reference>
<dbReference type="GeneID" id="23615610"/>
<dbReference type="Proteomes" id="UP000028924">
    <property type="component" value="Unassembled WGS sequence"/>
</dbReference>
<evidence type="ECO:0000313" key="2">
    <source>
        <dbReference type="EMBL" id="KFM22575.1"/>
    </source>
</evidence>
<reference evidence="3" key="3">
    <citation type="submission" date="2018-10" db="EMBL/GenBank/DDBJ databases">
        <authorList>
            <person name="Hovde B."/>
            <person name="Zhang X."/>
        </authorList>
    </citation>
    <scope>NUCLEOTIDE SEQUENCE [LARGE SCALE GENOMIC DNA]</scope>
    <source>
        <strain evidence="3">UTEX 25</strain>
    </source>
</reference>
<sequence>MAFELDLPISSSPQQAGLLNSMHGAARTSRDVAVLSAAFGGHAFQQRAVQYGDIARTADSPARPIGSQAPGVAPARQ</sequence>
<feature type="region of interest" description="Disordered" evidence="1">
    <location>
        <begin position="58"/>
        <end position="77"/>
    </location>
</feature>